<accession>A0A832A5K2</accession>
<dbReference type="AlphaFoldDB" id="A0A832A5K2"/>
<dbReference type="GO" id="GO:0016829">
    <property type="term" value="F:lyase activity"/>
    <property type="evidence" value="ECO:0007669"/>
    <property type="project" value="UniProtKB-KW"/>
</dbReference>
<sequence>MEPIPSNAEKELQEVRRRWMSVLAEADSEDLQSFWERYEPKPAYAVVHGPEVGLLMIQARIGGEGERFYVGEATVTRCSVRVREGRLGTAMVLGRRPRHAEIAAVLDAQLQDPRKREHLMATFVDPLWRRKQEAERREAGRVASTRVEFMTLVRGE</sequence>
<dbReference type="InterPro" id="IPR009609">
    <property type="entry name" value="Phosphonate_metab_PhnG"/>
</dbReference>
<dbReference type="GO" id="GO:0019634">
    <property type="term" value="P:organic phosphonate metabolic process"/>
    <property type="evidence" value="ECO:0007669"/>
    <property type="project" value="InterPro"/>
</dbReference>
<protein>
    <submittedName>
        <fullName evidence="1">Phosphonate C-P lyase system protein PhnG</fullName>
    </submittedName>
</protein>
<keyword evidence="1" id="KW-0456">Lyase</keyword>
<gene>
    <name evidence="1" type="primary">phnG</name>
    <name evidence="1" type="ORF">ENS06_04995</name>
</gene>
<organism evidence="1">
    <name type="scientific">Desulfacinum infernum</name>
    <dbReference type="NCBI Taxonomy" id="35837"/>
    <lineage>
        <taxon>Bacteria</taxon>
        <taxon>Pseudomonadati</taxon>
        <taxon>Thermodesulfobacteriota</taxon>
        <taxon>Syntrophobacteria</taxon>
        <taxon>Syntrophobacterales</taxon>
        <taxon>Syntrophobacteraceae</taxon>
        <taxon>Desulfacinum</taxon>
    </lineage>
</organism>
<name>A0A832A5K2_9BACT</name>
<reference evidence="1" key="1">
    <citation type="journal article" date="2020" name="mSystems">
        <title>Genome- and Community-Level Interaction Insights into Carbon Utilization and Element Cycling Functions of Hydrothermarchaeota in Hydrothermal Sediment.</title>
        <authorList>
            <person name="Zhou Z."/>
            <person name="Liu Y."/>
            <person name="Xu W."/>
            <person name="Pan J."/>
            <person name="Luo Z.H."/>
            <person name="Li M."/>
        </authorList>
    </citation>
    <scope>NUCLEOTIDE SEQUENCE [LARGE SCALE GENOMIC DNA]</scope>
    <source>
        <strain evidence="1">SpSt-456</strain>
    </source>
</reference>
<proteinExistence type="predicted"/>
<evidence type="ECO:0000313" key="1">
    <source>
        <dbReference type="EMBL" id="HFK96665.1"/>
    </source>
</evidence>
<dbReference type="NCBIfam" id="TIGR03293">
    <property type="entry name" value="PhnG_redo"/>
    <property type="match status" value="1"/>
</dbReference>
<dbReference type="GO" id="GO:0015716">
    <property type="term" value="P:organic phosphonate transport"/>
    <property type="evidence" value="ECO:0007669"/>
    <property type="project" value="InterPro"/>
</dbReference>
<dbReference type="EMBL" id="DSTK01000013">
    <property type="protein sequence ID" value="HFK96665.1"/>
    <property type="molecule type" value="Genomic_DNA"/>
</dbReference>
<dbReference type="Pfam" id="PF06754">
    <property type="entry name" value="PhnG"/>
    <property type="match status" value="1"/>
</dbReference>
<comment type="caution">
    <text evidence="1">The sequence shown here is derived from an EMBL/GenBank/DDBJ whole genome shotgun (WGS) entry which is preliminary data.</text>
</comment>